<evidence type="ECO:0000313" key="6">
    <source>
        <dbReference type="EMBL" id="CAJ1582701.1"/>
    </source>
</evidence>
<evidence type="ECO:0000256" key="2">
    <source>
        <dbReference type="ARBA" id="ARBA00022801"/>
    </source>
</evidence>
<dbReference type="PANTHER" id="PTHR11066">
    <property type="entry name" value="ACYL-COA THIOESTERASE"/>
    <property type="match status" value="1"/>
</dbReference>
<feature type="domain" description="Acyl-CoA thioesterase-like N-terminal HotDog" evidence="5">
    <location>
        <begin position="31"/>
        <end position="107"/>
    </location>
</feature>
<protein>
    <submittedName>
        <fullName evidence="6">Thioesterase family protein</fullName>
    </submittedName>
</protein>
<keyword evidence="7" id="KW-1185">Reference proteome</keyword>
<feature type="domain" description="Acyl-CoA thioesterase 2 C-terminal" evidence="4">
    <location>
        <begin position="172"/>
        <end position="269"/>
    </location>
</feature>
<evidence type="ECO:0000256" key="1">
    <source>
        <dbReference type="ARBA" id="ARBA00006538"/>
    </source>
</evidence>
<evidence type="ECO:0000313" key="7">
    <source>
        <dbReference type="Proteomes" id="UP001190466"/>
    </source>
</evidence>
<dbReference type="InterPro" id="IPR029069">
    <property type="entry name" value="HotDog_dom_sf"/>
</dbReference>
<dbReference type="CDD" id="cd03444">
    <property type="entry name" value="Thioesterase_II_repeat1"/>
    <property type="match status" value="1"/>
</dbReference>
<dbReference type="InterPro" id="IPR049449">
    <property type="entry name" value="TesB_ACOT8-like_N"/>
</dbReference>
<reference evidence="6 7" key="1">
    <citation type="submission" date="2023-08" db="EMBL/GenBank/DDBJ databases">
        <authorList>
            <person name="Folkvardsen B D."/>
            <person name="Norman A."/>
        </authorList>
    </citation>
    <scope>NUCLEOTIDE SEQUENCE [LARGE SCALE GENOMIC DNA]</scope>
    <source>
        <strain evidence="6 7">Mu0050</strain>
    </source>
</reference>
<keyword evidence="2" id="KW-0378">Hydrolase</keyword>
<dbReference type="SUPFAM" id="SSF54637">
    <property type="entry name" value="Thioesterase/thiol ester dehydrase-isomerase"/>
    <property type="match status" value="2"/>
</dbReference>
<dbReference type="Gene3D" id="2.40.160.210">
    <property type="entry name" value="Acyl-CoA thioesterase, double hotdog domain"/>
    <property type="match status" value="1"/>
</dbReference>
<dbReference type="InterPro" id="IPR025652">
    <property type="entry name" value="TesB_C"/>
</dbReference>
<dbReference type="CDD" id="cd03445">
    <property type="entry name" value="Thioesterase_II_repeat2"/>
    <property type="match status" value="1"/>
</dbReference>
<sequence length="276" mass="29747">MSSSLGEVLATLALERVEPNYFVGEQLPAPANHILGGHISAQALLAAGQTAPGRAAHSVHTYFLRPGDARYPVDFEVVELQEGRTFSARRVTARQDGQVLLEAMSSFKAAGSGAAEPLEYQPPMPAVPEPESLAPVPPHAAEDADGGSGQWAGLRWYERRIVDADRLPPARSRIWWRPGGDVPQQPDLAAALVAYLSAVALTEPAYAARGAALGPSAQRDHSVWFHRPPVLGDWLLYDRASPSSVDTVALAQGRMFNRNGDLVCTVAQEMYFPPPR</sequence>
<dbReference type="Pfam" id="PF13622">
    <property type="entry name" value="4HBT_3"/>
    <property type="match status" value="1"/>
</dbReference>
<evidence type="ECO:0000259" key="4">
    <source>
        <dbReference type="Pfam" id="PF02551"/>
    </source>
</evidence>
<dbReference type="Pfam" id="PF02551">
    <property type="entry name" value="Acyl_CoA_thio"/>
    <property type="match status" value="1"/>
</dbReference>
<accession>A0ABM9MDQ1</accession>
<dbReference type="Proteomes" id="UP001190466">
    <property type="component" value="Chromosome"/>
</dbReference>
<organism evidence="6 7">
    <name type="scientific">[Mycobacterium] wendilense</name>
    <dbReference type="NCBI Taxonomy" id="3064284"/>
    <lineage>
        <taxon>Bacteria</taxon>
        <taxon>Bacillati</taxon>
        <taxon>Actinomycetota</taxon>
        <taxon>Actinomycetes</taxon>
        <taxon>Mycobacteriales</taxon>
        <taxon>Mycobacteriaceae</taxon>
        <taxon>Mycolicibacter</taxon>
    </lineage>
</organism>
<dbReference type="InterPro" id="IPR003703">
    <property type="entry name" value="Acyl_CoA_thio"/>
</dbReference>
<feature type="region of interest" description="Disordered" evidence="3">
    <location>
        <begin position="114"/>
        <end position="147"/>
    </location>
</feature>
<comment type="similarity">
    <text evidence="1">Belongs to the C/M/P thioester hydrolase family.</text>
</comment>
<dbReference type="PANTHER" id="PTHR11066:SF34">
    <property type="entry name" value="ACYL-COENZYME A THIOESTERASE 8"/>
    <property type="match status" value="1"/>
</dbReference>
<evidence type="ECO:0000256" key="3">
    <source>
        <dbReference type="SAM" id="MobiDB-lite"/>
    </source>
</evidence>
<dbReference type="InterPro" id="IPR042171">
    <property type="entry name" value="Acyl-CoA_hotdog"/>
</dbReference>
<dbReference type="EMBL" id="OY726395">
    <property type="protein sequence ID" value="CAJ1582701.1"/>
    <property type="molecule type" value="Genomic_DNA"/>
</dbReference>
<name>A0ABM9MDQ1_9MYCO</name>
<proteinExistence type="inferred from homology"/>
<evidence type="ECO:0000259" key="5">
    <source>
        <dbReference type="Pfam" id="PF13622"/>
    </source>
</evidence>
<gene>
    <name evidence="6" type="ORF">MU0050_002239</name>
</gene>
<dbReference type="RefSeq" id="WP_316516680.1">
    <property type="nucleotide sequence ID" value="NZ_OY726395.1"/>
</dbReference>